<sequence>MHFLISRLFQYAFANNTMTSLLRMKDLNSFFNPLPSSALAKNFFPEITRLARKANTDILDVVSRPVRTQYLLKYFLDYYFTRVQASGSREHRDGREFS</sequence>
<evidence type="ECO:0000313" key="2">
    <source>
        <dbReference type="Proteomes" id="UP001054945"/>
    </source>
</evidence>
<proteinExistence type="predicted"/>
<accession>A0AAV4MRH3</accession>
<dbReference type="Proteomes" id="UP001054945">
    <property type="component" value="Unassembled WGS sequence"/>
</dbReference>
<dbReference type="AlphaFoldDB" id="A0AAV4MRH3"/>
<organism evidence="1 2">
    <name type="scientific">Caerostris extrusa</name>
    <name type="common">Bark spider</name>
    <name type="synonym">Caerostris bankana</name>
    <dbReference type="NCBI Taxonomy" id="172846"/>
    <lineage>
        <taxon>Eukaryota</taxon>
        <taxon>Metazoa</taxon>
        <taxon>Ecdysozoa</taxon>
        <taxon>Arthropoda</taxon>
        <taxon>Chelicerata</taxon>
        <taxon>Arachnida</taxon>
        <taxon>Araneae</taxon>
        <taxon>Araneomorphae</taxon>
        <taxon>Entelegynae</taxon>
        <taxon>Araneoidea</taxon>
        <taxon>Araneidae</taxon>
        <taxon>Caerostris</taxon>
    </lineage>
</organism>
<evidence type="ECO:0000313" key="1">
    <source>
        <dbReference type="EMBL" id="GIX73439.1"/>
    </source>
</evidence>
<protein>
    <recommendedName>
        <fullName evidence="3">Maturase K</fullName>
    </recommendedName>
</protein>
<evidence type="ECO:0008006" key="3">
    <source>
        <dbReference type="Google" id="ProtNLM"/>
    </source>
</evidence>
<keyword evidence="2" id="KW-1185">Reference proteome</keyword>
<name>A0AAV4MRH3_CAEEX</name>
<gene>
    <name evidence="1" type="ORF">CEXT_490541</name>
</gene>
<dbReference type="EMBL" id="BPLR01002410">
    <property type="protein sequence ID" value="GIX73439.1"/>
    <property type="molecule type" value="Genomic_DNA"/>
</dbReference>
<comment type="caution">
    <text evidence="1">The sequence shown here is derived from an EMBL/GenBank/DDBJ whole genome shotgun (WGS) entry which is preliminary data.</text>
</comment>
<reference evidence="1 2" key="1">
    <citation type="submission" date="2021-06" db="EMBL/GenBank/DDBJ databases">
        <title>Caerostris extrusa draft genome.</title>
        <authorList>
            <person name="Kono N."/>
            <person name="Arakawa K."/>
        </authorList>
    </citation>
    <scope>NUCLEOTIDE SEQUENCE [LARGE SCALE GENOMIC DNA]</scope>
</reference>